<organism evidence="2 3">
    <name type="scientific">Streptomyces pyxinicus</name>
    <dbReference type="NCBI Taxonomy" id="2970331"/>
    <lineage>
        <taxon>Bacteria</taxon>
        <taxon>Bacillati</taxon>
        <taxon>Actinomycetota</taxon>
        <taxon>Actinomycetes</taxon>
        <taxon>Kitasatosporales</taxon>
        <taxon>Streptomycetaceae</taxon>
        <taxon>Streptomyces</taxon>
    </lineage>
</organism>
<gene>
    <name evidence="2" type="ORF">NX794_20070</name>
</gene>
<evidence type="ECO:0000313" key="2">
    <source>
        <dbReference type="EMBL" id="MCS0603494.1"/>
    </source>
</evidence>
<feature type="chain" id="PRO_5046428474" evidence="1">
    <location>
        <begin position="31"/>
        <end position="127"/>
    </location>
</feature>
<accession>A0ABT2B4R2</accession>
<keyword evidence="1" id="KW-0732">Signal</keyword>
<dbReference type="Pfam" id="PF03995">
    <property type="entry name" value="Inhibitor_I36"/>
    <property type="match status" value="1"/>
</dbReference>
<reference evidence="2 3" key="1">
    <citation type="submission" date="2022-08" db="EMBL/GenBank/DDBJ databases">
        <authorList>
            <person name="Somphong A."/>
            <person name="Phongsopitanun W."/>
        </authorList>
    </citation>
    <scope>NUCLEOTIDE SEQUENCE [LARGE SCALE GENOMIC DNA]</scope>
    <source>
        <strain evidence="2 3">LP11</strain>
    </source>
</reference>
<dbReference type="RefSeq" id="WP_258779975.1">
    <property type="nucleotide sequence ID" value="NZ_JANUGP010000015.1"/>
</dbReference>
<dbReference type="Gene3D" id="2.60.20.10">
    <property type="entry name" value="Crystallins"/>
    <property type="match status" value="1"/>
</dbReference>
<name>A0ABT2B4R2_9ACTN</name>
<dbReference type="Proteomes" id="UP001205612">
    <property type="component" value="Unassembled WGS sequence"/>
</dbReference>
<protein>
    <submittedName>
        <fullName evidence="2">Peptidase inhibitor family I36 protein</fullName>
    </submittedName>
</protein>
<proteinExistence type="predicted"/>
<keyword evidence="3" id="KW-1185">Reference proteome</keyword>
<sequence length="127" mass="13415">MRMRRAFSAVALSAAMAATFLAGSSGSASAASSDCKSGWVCLWDYPGYDGAAWSAASGPGYYTVGSKVRGKVSSVWNNTSRTVYLWSECDNSIVLGPGAAVRDLSDYNCGGTVYNTWNNRVDSLDIV</sequence>
<comment type="caution">
    <text evidence="2">The sequence shown here is derived from an EMBL/GenBank/DDBJ whole genome shotgun (WGS) entry which is preliminary data.</text>
</comment>
<evidence type="ECO:0000313" key="3">
    <source>
        <dbReference type="Proteomes" id="UP001205612"/>
    </source>
</evidence>
<feature type="signal peptide" evidence="1">
    <location>
        <begin position="1"/>
        <end position="30"/>
    </location>
</feature>
<evidence type="ECO:0000256" key="1">
    <source>
        <dbReference type="SAM" id="SignalP"/>
    </source>
</evidence>
<dbReference type="EMBL" id="JANUGP010000015">
    <property type="protein sequence ID" value="MCS0603494.1"/>
    <property type="molecule type" value="Genomic_DNA"/>
</dbReference>